<gene>
    <name evidence="1" type="ordered locus">CKO_03381</name>
</gene>
<dbReference type="HOGENOM" id="CLU_3116091_0_0_6"/>
<accession>A8ALV1</accession>
<organism evidence="1 2">
    <name type="scientific">Citrobacter koseri (strain ATCC BAA-895 / CDC 4225-83 / SGSC4696)</name>
    <dbReference type="NCBI Taxonomy" id="290338"/>
    <lineage>
        <taxon>Bacteria</taxon>
        <taxon>Pseudomonadati</taxon>
        <taxon>Pseudomonadota</taxon>
        <taxon>Gammaproteobacteria</taxon>
        <taxon>Enterobacterales</taxon>
        <taxon>Enterobacteriaceae</taxon>
        <taxon>Citrobacter</taxon>
    </lineage>
</organism>
<sequence>MMIAATTTAIKYASLISIALSGSYAILAPDSDKRRLIRPALQGISFARGV</sequence>
<name>A8ALV1_CITK8</name>
<reference evidence="1 2" key="1">
    <citation type="submission" date="2007-08" db="EMBL/GenBank/DDBJ databases">
        <authorList>
            <consortium name="The Citrobacter koseri Genome Sequencing Project"/>
            <person name="McClelland M."/>
            <person name="Sanderson E.K."/>
            <person name="Porwollik S."/>
            <person name="Spieth J."/>
            <person name="Clifton W.S."/>
            <person name="Latreille P."/>
            <person name="Courtney L."/>
            <person name="Wang C."/>
            <person name="Pepin K."/>
            <person name="Bhonagiri V."/>
            <person name="Nash W."/>
            <person name="Johnson M."/>
            <person name="Thiruvilangam P."/>
            <person name="Wilson R."/>
        </authorList>
    </citation>
    <scope>NUCLEOTIDE SEQUENCE [LARGE SCALE GENOMIC DNA]</scope>
    <source>
        <strain evidence="2">ATCC BAA-895 / CDC 4225-83 / SGSC4696</strain>
    </source>
</reference>
<proteinExistence type="predicted"/>
<evidence type="ECO:0000313" key="1">
    <source>
        <dbReference type="EMBL" id="ABV14464.1"/>
    </source>
</evidence>
<dbReference type="STRING" id="290338.CKO_03381"/>
<dbReference type="Proteomes" id="UP000008148">
    <property type="component" value="Chromosome"/>
</dbReference>
<dbReference type="AlphaFoldDB" id="A8ALV1"/>
<dbReference type="KEGG" id="cko:CKO_03381"/>
<keyword evidence="2" id="KW-1185">Reference proteome</keyword>
<dbReference type="EMBL" id="CP000822">
    <property type="protein sequence ID" value="ABV14464.1"/>
    <property type="molecule type" value="Genomic_DNA"/>
</dbReference>
<evidence type="ECO:0000313" key="2">
    <source>
        <dbReference type="Proteomes" id="UP000008148"/>
    </source>
</evidence>
<protein>
    <submittedName>
        <fullName evidence="1">Uncharacterized protein</fullName>
    </submittedName>
</protein>